<feature type="region of interest" description="Disordered" evidence="5">
    <location>
        <begin position="1"/>
        <end position="25"/>
    </location>
</feature>
<dbReference type="Proteomes" id="UP000000707">
    <property type="component" value="Unassembled WGS sequence"/>
</dbReference>
<dbReference type="GO" id="GO:0003713">
    <property type="term" value="F:transcription coactivator activity"/>
    <property type="evidence" value="ECO:0007669"/>
    <property type="project" value="TreeGrafter"/>
</dbReference>
<evidence type="ECO:0000313" key="7">
    <source>
        <dbReference type="Proteomes" id="UP000000707"/>
    </source>
</evidence>
<dbReference type="EMBL" id="GL996528">
    <property type="protein sequence ID" value="EGV60482.1"/>
    <property type="molecule type" value="Genomic_DNA"/>
</dbReference>
<accession>G3BE83</accession>
<dbReference type="AlphaFoldDB" id="G3BE83"/>
<keyword evidence="7" id="KW-1185">Reference proteome</keyword>
<dbReference type="GO" id="GO:0000124">
    <property type="term" value="C:SAGA complex"/>
    <property type="evidence" value="ECO:0007669"/>
    <property type="project" value="TreeGrafter"/>
</dbReference>
<evidence type="ECO:0000313" key="6">
    <source>
        <dbReference type="EMBL" id="EGV60482.1"/>
    </source>
</evidence>
<protein>
    <recommendedName>
        <fullName evidence="8">Transcriptional coactivator HFI1/ADA1</fullName>
    </recommendedName>
</protein>
<evidence type="ECO:0008006" key="8">
    <source>
        <dbReference type="Google" id="ProtNLM"/>
    </source>
</evidence>
<feature type="compositionally biased region" description="Polar residues" evidence="5">
    <location>
        <begin position="396"/>
        <end position="406"/>
    </location>
</feature>
<dbReference type="GO" id="GO:0005634">
    <property type="term" value="C:nucleus"/>
    <property type="evidence" value="ECO:0007669"/>
    <property type="project" value="UniProtKB-SubCell"/>
</dbReference>
<proteinExistence type="predicted"/>
<keyword evidence="3" id="KW-0804">Transcription</keyword>
<evidence type="ECO:0000256" key="3">
    <source>
        <dbReference type="ARBA" id="ARBA00023163"/>
    </source>
</evidence>
<dbReference type="Pfam" id="PF12767">
    <property type="entry name" value="SAGA-Tad1"/>
    <property type="match status" value="1"/>
</dbReference>
<reference evidence="6 7" key="1">
    <citation type="journal article" date="2011" name="Proc. Natl. Acad. Sci. U.S.A.">
        <title>Comparative genomics of xylose-fermenting fungi for enhanced biofuel production.</title>
        <authorList>
            <person name="Wohlbach D.J."/>
            <person name="Kuo A."/>
            <person name="Sato T.K."/>
            <person name="Potts K.M."/>
            <person name="Salamov A.A."/>
            <person name="LaButti K.M."/>
            <person name="Sun H."/>
            <person name="Clum A."/>
            <person name="Pangilinan J.L."/>
            <person name="Lindquist E.A."/>
            <person name="Lucas S."/>
            <person name="Lapidus A."/>
            <person name="Jin M."/>
            <person name="Gunawan C."/>
            <person name="Balan V."/>
            <person name="Dale B.E."/>
            <person name="Jeffries T.W."/>
            <person name="Zinkel R."/>
            <person name="Barry K.W."/>
            <person name="Grigoriev I.V."/>
            <person name="Gasch A.P."/>
        </authorList>
    </citation>
    <scope>NUCLEOTIDE SEQUENCE [LARGE SCALE GENOMIC DNA]</scope>
    <source>
        <strain evidence="7">ATCC 10573 / BCRC 21748 / CBS 615 / JCM 9827 / NBRC 10315 / NRRL Y-1498 / VKM Y-70</strain>
    </source>
</reference>
<name>G3BE83_CANTC</name>
<comment type="subcellular location">
    <subcellularLocation>
        <location evidence="1">Nucleus</location>
    </subcellularLocation>
</comment>
<evidence type="ECO:0000256" key="1">
    <source>
        <dbReference type="ARBA" id="ARBA00004123"/>
    </source>
</evidence>
<evidence type="ECO:0000256" key="2">
    <source>
        <dbReference type="ARBA" id="ARBA00023015"/>
    </source>
</evidence>
<keyword evidence="2" id="KW-0805">Transcription regulation</keyword>
<dbReference type="InterPro" id="IPR024738">
    <property type="entry name" value="Hfi1/Tada1"/>
</dbReference>
<dbReference type="OrthoDB" id="10264870at2759"/>
<evidence type="ECO:0000256" key="5">
    <source>
        <dbReference type="SAM" id="MobiDB-lite"/>
    </source>
</evidence>
<organism evidence="7">
    <name type="scientific">Candida tenuis (strain ATCC 10573 / BCRC 21748 / CBS 615 / JCM 9827 / NBRC 10315 / NRRL Y-1498 / VKM Y-70)</name>
    <name type="common">Yeast</name>
    <name type="synonym">Yamadazyma tenuis</name>
    <dbReference type="NCBI Taxonomy" id="590646"/>
    <lineage>
        <taxon>Eukaryota</taxon>
        <taxon>Fungi</taxon>
        <taxon>Dikarya</taxon>
        <taxon>Ascomycota</taxon>
        <taxon>Saccharomycotina</taxon>
        <taxon>Pichiomycetes</taxon>
        <taxon>Debaryomycetaceae</taxon>
        <taxon>Yamadazyma</taxon>
    </lineage>
</organism>
<dbReference type="GO" id="GO:0006357">
    <property type="term" value="P:regulation of transcription by RNA polymerase II"/>
    <property type="evidence" value="ECO:0007669"/>
    <property type="project" value="TreeGrafter"/>
</dbReference>
<feature type="compositionally biased region" description="Basic and acidic residues" evidence="5">
    <location>
        <begin position="368"/>
        <end position="379"/>
    </location>
</feature>
<dbReference type="eggNOG" id="ENOG502RX84">
    <property type="taxonomic scope" value="Eukaryota"/>
</dbReference>
<gene>
    <name evidence="6" type="ORF">CANTEDRAFT_132231</name>
</gene>
<dbReference type="PANTHER" id="PTHR21277">
    <property type="entry name" value="TRANSCRIPTIONAL ADAPTER 1"/>
    <property type="match status" value="1"/>
</dbReference>
<feature type="region of interest" description="Disordered" evidence="5">
    <location>
        <begin position="352"/>
        <end position="412"/>
    </location>
</feature>
<sequence length="431" mass="48944">MSTTSTTNASGISKKSNNGALAATSGAGKRNHLEQLIRELQNKLGPNWDKYHENLSLFLIGKLSRQELVNNIVPILKNGLIKYHNQLLLLNFANSFKNIPIDFQNEFASFWNKKSKNKSVKSSQYEKFKQNIMGLPIKERRRIRAITREAGKKNKINAGITLTRHALLPKIPSIQDKEQQQLQVNNLVGWQQDVLNGINTPISTDTYELPDNDDLSKRIIMVMREAGLTGGINPQVLEVMMLGLESYLKNIVESTIDVARYRANKYNNSDFISTAIQTVNESINDRKDSSKANEDERDPKRRKVTLNIHDMFDSLEMFPYLIEPTGTQTRLNSVMLKNDDEYEGIDYELPPKIEEEQPKLNGTAKEPPFIDKKLKDDSKNSITEIDISREKPSDSAIVSQSSSTPTKPKVQSHIGSIDELKWVLHDLYSQM</sequence>
<feature type="compositionally biased region" description="Polar residues" evidence="5">
    <location>
        <begin position="1"/>
        <end position="19"/>
    </location>
</feature>
<dbReference type="CDD" id="cd22933">
    <property type="entry name" value="HFD_HFI1"/>
    <property type="match status" value="1"/>
</dbReference>
<dbReference type="STRING" id="590646.G3BE83"/>
<keyword evidence="4" id="KW-0539">Nucleus</keyword>
<dbReference type="HOGENOM" id="CLU_033254_0_0_1"/>
<evidence type="ECO:0000256" key="4">
    <source>
        <dbReference type="ARBA" id="ARBA00023242"/>
    </source>
</evidence>
<dbReference type="PANTHER" id="PTHR21277:SF5">
    <property type="entry name" value="TRANSCRIPTIONAL ADAPTER 1"/>
    <property type="match status" value="1"/>
</dbReference>